<dbReference type="EMBL" id="LYXU01000054">
    <property type="protein sequence ID" value="OBS16952.1"/>
    <property type="molecule type" value="Genomic_DNA"/>
</dbReference>
<organism evidence="2 3">
    <name type="scientific">Fusarium poae</name>
    <dbReference type="NCBI Taxonomy" id="36050"/>
    <lineage>
        <taxon>Eukaryota</taxon>
        <taxon>Fungi</taxon>
        <taxon>Dikarya</taxon>
        <taxon>Ascomycota</taxon>
        <taxon>Pezizomycotina</taxon>
        <taxon>Sordariomycetes</taxon>
        <taxon>Hypocreomycetidae</taxon>
        <taxon>Hypocreales</taxon>
        <taxon>Nectriaceae</taxon>
        <taxon>Fusarium</taxon>
    </lineage>
</organism>
<dbReference type="InterPro" id="IPR000210">
    <property type="entry name" value="BTB/POZ_dom"/>
</dbReference>
<proteinExistence type="predicted"/>
<dbReference type="STRING" id="36050.A0A1B8A8Z9"/>
<comment type="caution">
    <text evidence="2">The sequence shown here is derived from an EMBL/GenBank/DDBJ whole genome shotgun (WGS) entry which is preliminary data.</text>
</comment>
<dbReference type="InterPro" id="IPR011333">
    <property type="entry name" value="SKP1/BTB/POZ_sf"/>
</dbReference>
<dbReference type="PANTHER" id="PTHR47843:SF5">
    <property type="entry name" value="BTB_POZ DOMAIN PROTEIN"/>
    <property type="match status" value="1"/>
</dbReference>
<dbReference type="OMA" id="SICYFSE"/>
<name>A0A1B8A8Z9_FUSPO</name>
<reference evidence="2 3" key="1">
    <citation type="submission" date="2016-06" db="EMBL/GenBank/DDBJ databases">
        <title>Living apart together: crosstalk between the core and supernumerary genomes in a fungal plant pathogen.</title>
        <authorList>
            <person name="Vanheule A."/>
            <person name="Audenaert K."/>
            <person name="Warris S."/>
            <person name="Van De Geest H."/>
            <person name="Schijlen E."/>
            <person name="Hofte M."/>
            <person name="De Saeger S."/>
            <person name="Haesaert G."/>
            <person name="Waalwijk C."/>
            <person name="Van Der Lee T."/>
        </authorList>
    </citation>
    <scope>NUCLEOTIDE SEQUENCE [LARGE SCALE GENOMIC DNA]</scope>
    <source>
        <strain evidence="2 3">2516</strain>
    </source>
</reference>
<keyword evidence="3" id="KW-1185">Reference proteome</keyword>
<dbReference type="Proteomes" id="UP000091967">
    <property type="component" value="Unassembled WGS sequence"/>
</dbReference>
<dbReference type="AlphaFoldDB" id="A0A1B8A8Z9"/>
<gene>
    <name evidence="2" type="ORF">FPOA_12502</name>
</gene>
<protein>
    <recommendedName>
        <fullName evidence="1">BTB domain-containing protein</fullName>
    </recommendedName>
</protein>
<feature type="domain" description="BTB" evidence="1">
    <location>
        <begin position="128"/>
        <end position="198"/>
    </location>
</feature>
<dbReference type="OrthoDB" id="6359816at2759"/>
<accession>A0A1B8A8Z9</accession>
<dbReference type="PROSITE" id="PS50097">
    <property type="entry name" value="BTB"/>
    <property type="match status" value="1"/>
</dbReference>
<sequence length="354" mass="40591">MDYPTGHREAVYMNDYCRYVFSLPENLHISKQKSIRLVVRRHAVVVANFTEQKLVEILQYLIGQGVFRYPSAAAQEFPNLREAGITIGVQSPTNISIEHHRRSESQTHEMTTIDLSWLRDSFDDNSYSDLILVSRGRQYNVHRAIVCPQSPVIAKKCKFQDATQGGTLCDTGGTSPGYYFDFLDDDPQAVDCLIQYFYRQDYQSSCNSPEVKDAEPCDAEHEVSVSLSEQNDIDDSYPILHVRVYALAELYGILALKRLALEKFNKIIIQENVETRRLLASVEEAYTSTVQGDRGLRDAITEFFYTHPDLLDEETVQHTVRRTDNLSFDIVMFWRLDRQTPKKAVPIWGYPVGP</sequence>
<dbReference type="PANTHER" id="PTHR47843">
    <property type="entry name" value="BTB DOMAIN-CONTAINING PROTEIN-RELATED"/>
    <property type="match status" value="1"/>
</dbReference>
<dbReference type="CDD" id="cd18186">
    <property type="entry name" value="BTB_POZ_ZBTB_KLHL-like"/>
    <property type="match status" value="1"/>
</dbReference>
<dbReference type="SUPFAM" id="SSF54695">
    <property type="entry name" value="POZ domain"/>
    <property type="match status" value="1"/>
</dbReference>
<evidence type="ECO:0000259" key="1">
    <source>
        <dbReference type="PROSITE" id="PS50097"/>
    </source>
</evidence>
<evidence type="ECO:0000313" key="2">
    <source>
        <dbReference type="EMBL" id="OBS16952.1"/>
    </source>
</evidence>
<evidence type="ECO:0000313" key="3">
    <source>
        <dbReference type="Proteomes" id="UP000091967"/>
    </source>
</evidence>
<dbReference type="Gene3D" id="3.30.710.10">
    <property type="entry name" value="Potassium Channel Kv1.1, Chain A"/>
    <property type="match status" value="1"/>
</dbReference>